<protein>
    <submittedName>
        <fullName evidence="1">Uncharacterized protein</fullName>
    </submittedName>
</protein>
<reference evidence="2" key="1">
    <citation type="submission" date="2013-04" db="EMBL/GenBank/DDBJ databases">
        <title>Thioclava sp. 13D2W-2 Genome Sequencing.</title>
        <authorList>
            <person name="Lai Q."/>
            <person name="Li G."/>
            <person name="Shao Z."/>
        </authorList>
    </citation>
    <scope>NUCLEOTIDE SEQUENCE [LARGE SCALE GENOMIC DNA]</scope>
    <source>
        <strain evidence="2">13D2W-2</strain>
    </source>
</reference>
<sequence>MAKISRWWICVQIYQKMAQIKERDTVSGPGSENNILPCVAAWISVAPRSAVAEAVSTRAPGEERAFLFCAMGLGRGL</sequence>
<evidence type="ECO:0000313" key="2">
    <source>
        <dbReference type="Proteomes" id="UP000028607"/>
    </source>
</evidence>
<evidence type="ECO:0000313" key="1">
    <source>
        <dbReference type="EMBL" id="KFE36209.1"/>
    </source>
</evidence>
<accession>A0A085TZR2</accession>
<organism evidence="1 2">
    <name type="scientific">Thioclava atlantica</name>
    <dbReference type="NCBI Taxonomy" id="1317124"/>
    <lineage>
        <taxon>Bacteria</taxon>
        <taxon>Pseudomonadati</taxon>
        <taxon>Pseudomonadota</taxon>
        <taxon>Alphaproteobacteria</taxon>
        <taxon>Rhodobacterales</taxon>
        <taxon>Paracoccaceae</taxon>
        <taxon>Thioclava</taxon>
    </lineage>
</organism>
<dbReference type="RefSeq" id="WP_038143630.1">
    <property type="nucleotide sequence ID" value="NZ_AQRC01000002.1"/>
</dbReference>
<dbReference type="Proteomes" id="UP000028607">
    <property type="component" value="Unassembled WGS sequence"/>
</dbReference>
<name>A0A085TZR2_9RHOB</name>
<dbReference type="AlphaFoldDB" id="A0A085TZR2"/>
<dbReference type="STRING" id="1317124.DW2_02824"/>
<proteinExistence type="predicted"/>
<dbReference type="EMBL" id="AQRC01000002">
    <property type="protein sequence ID" value="KFE36209.1"/>
    <property type="molecule type" value="Genomic_DNA"/>
</dbReference>
<reference evidence="1 2" key="2">
    <citation type="journal article" date="2015" name="Antonie Van Leeuwenhoek">
        <title>Thioclava indica sp. nov., isolated from surface seawater of the Indian Ocean.</title>
        <authorList>
            <person name="Liu Y."/>
            <person name="Lai Q."/>
            <person name="Du J."/>
            <person name="Xu H."/>
            <person name="Jiang L."/>
            <person name="Shao Z."/>
        </authorList>
    </citation>
    <scope>NUCLEOTIDE SEQUENCE [LARGE SCALE GENOMIC DNA]</scope>
    <source>
        <strain evidence="1 2">13D2W-2</strain>
    </source>
</reference>
<comment type="caution">
    <text evidence="1">The sequence shown here is derived from an EMBL/GenBank/DDBJ whole genome shotgun (WGS) entry which is preliminary data.</text>
</comment>
<gene>
    <name evidence="1" type="ORF">DW2_02824</name>
</gene>
<keyword evidence="2" id="KW-1185">Reference proteome</keyword>